<protein>
    <recommendedName>
        <fullName evidence="10">Gustatory receptor</fullName>
    </recommendedName>
</protein>
<dbReference type="EMBL" id="CAXLJM020000072">
    <property type="protein sequence ID" value="CAL8126360.1"/>
    <property type="molecule type" value="Genomic_DNA"/>
</dbReference>
<sequence length="283" mass="32623">MAMTHPVIHEAFVFESDFASYFERMSMQAKACFLMTDPSHLNAKSHFHDWRVVPAFVFTCIHTIILFPSAVLVHMLDLFALLTTICCWDVMRNFMRKCKAADQSIQNGEEYLSSILSRYLELKKLFKAINDGIGLLFLCCIGISLPIYATWIAVQFFDNTVKTFDAIHFYVYFLTFLFVLSMAARINQRANEFYDWIGSSELHTIVPTNKMTVLMMDLYSNRISLSGCGMFAINFRFLVTILSIIVTYTSIIVQFQMSRTQYYSAFQMENFGNETGNGSSYHN</sequence>
<feature type="transmembrane region" description="Helical" evidence="7">
    <location>
        <begin position="55"/>
        <end position="88"/>
    </location>
</feature>
<evidence type="ECO:0000256" key="3">
    <source>
        <dbReference type="ARBA" id="ARBA00022692"/>
    </source>
</evidence>
<proteinExistence type="predicted"/>
<feature type="transmembrane region" description="Helical" evidence="7">
    <location>
        <begin position="166"/>
        <end position="184"/>
    </location>
</feature>
<dbReference type="Pfam" id="PF08395">
    <property type="entry name" value="7tm_7"/>
    <property type="match status" value="1"/>
</dbReference>
<evidence type="ECO:0000313" key="9">
    <source>
        <dbReference type="Proteomes" id="UP001642540"/>
    </source>
</evidence>
<keyword evidence="5 7" id="KW-0472">Membrane</keyword>
<organism evidence="8 9">
    <name type="scientific">Orchesella dallaii</name>
    <dbReference type="NCBI Taxonomy" id="48710"/>
    <lineage>
        <taxon>Eukaryota</taxon>
        <taxon>Metazoa</taxon>
        <taxon>Ecdysozoa</taxon>
        <taxon>Arthropoda</taxon>
        <taxon>Hexapoda</taxon>
        <taxon>Collembola</taxon>
        <taxon>Entomobryomorpha</taxon>
        <taxon>Entomobryoidea</taxon>
        <taxon>Orchesellidae</taxon>
        <taxon>Orchesellinae</taxon>
        <taxon>Orchesella</taxon>
    </lineage>
</organism>
<gene>
    <name evidence="8" type="ORF">ODALV1_LOCUS21361</name>
</gene>
<dbReference type="Proteomes" id="UP001642540">
    <property type="component" value="Unassembled WGS sequence"/>
</dbReference>
<name>A0ABP1RCN7_9HEXA</name>
<keyword evidence="9" id="KW-1185">Reference proteome</keyword>
<evidence type="ECO:0008006" key="10">
    <source>
        <dbReference type="Google" id="ProtNLM"/>
    </source>
</evidence>
<evidence type="ECO:0000256" key="5">
    <source>
        <dbReference type="ARBA" id="ARBA00023136"/>
    </source>
</evidence>
<dbReference type="PANTHER" id="PTHR21421">
    <property type="entry name" value="GUSTATORY RECEPTOR"/>
    <property type="match status" value="1"/>
</dbReference>
<evidence type="ECO:0000313" key="8">
    <source>
        <dbReference type="EMBL" id="CAL8126360.1"/>
    </source>
</evidence>
<keyword evidence="2" id="KW-1003">Cell membrane</keyword>
<keyword evidence="6" id="KW-0675">Receptor</keyword>
<evidence type="ECO:0000256" key="4">
    <source>
        <dbReference type="ARBA" id="ARBA00022989"/>
    </source>
</evidence>
<keyword evidence="3 7" id="KW-0812">Transmembrane</keyword>
<evidence type="ECO:0000256" key="6">
    <source>
        <dbReference type="ARBA" id="ARBA00023170"/>
    </source>
</evidence>
<comment type="caution">
    <text evidence="8">The sequence shown here is derived from an EMBL/GenBank/DDBJ whole genome shotgun (WGS) entry which is preliminary data.</text>
</comment>
<accession>A0ABP1RCN7</accession>
<keyword evidence="4 7" id="KW-1133">Transmembrane helix</keyword>
<feature type="transmembrane region" description="Helical" evidence="7">
    <location>
        <begin position="231"/>
        <end position="253"/>
    </location>
</feature>
<feature type="transmembrane region" description="Helical" evidence="7">
    <location>
        <begin position="133"/>
        <end position="154"/>
    </location>
</feature>
<dbReference type="InterPro" id="IPR013604">
    <property type="entry name" value="7TM_chemorcpt"/>
</dbReference>
<reference evidence="8 9" key="1">
    <citation type="submission" date="2024-08" db="EMBL/GenBank/DDBJ databases">
        <authorList>
            <person name="Cucini C."/>
            <person name="Frati F."/>
        </authorList>
    </citation>
    <scope>NUCLEOTIDE SEQUENCE [LARGE SCALE GENOMIC DNA]</scope>
</reference>
<dbReference type="PANTHER" id="PTHR21421:SF29">
    <property type="entry name" value="GUSTATORY RECEPTOR 5A FOR TREHALOSE-RELATED"/>
    <property type="match status" value="1"/>
</dbReference>
<comment type="subcellular location">
    <subcellularLocation>
        <location evidence="1">Cell membrane</location>
        <topology evidence="1">Multi-pass membrane protein</topology>
    </subcellularLocation>
</comment>
<evidence type="ECO:0000256" key="7">
    <source>
        <dbReference type="SAM" id="Phobius"/>
    </source>
</evidence>
<evidence type="ECO:0000256" key="2">
    <source>
        <dbReference type="ARBA" id="ARBA00022475"/>
    </source>
</evidence>
<evidence type="ECO:0000256" key="1">
    <source>
        <dbReference type="ARBA" id="ARBA00004651"/>
    </source>
</evidence>